<name>A0A136IX62_9PEZI</name>
<dbReference type="AlphaFoldDB" id="A0A136IX62"/>
<dbReference type="InParanoid" id="A0A136IX62"/>
<sequence>MTAGQLEAFRLLRRLEVGNDGVSRMRDVRDGLPETRLRKFARKLSAPGRLEYLAAFAGGLRSARGGQGHHPRDRDHAVVSFLPFAELVLTAPLELLRTLLDHGAWCDRLLRSPRAWEKGRKVPLTSQSAACFRGEAEILDLVLSHSSSVLLSKNRFHGENFLGECAHIPIYAATQHMSRTGDSAMVRRCIAAGADMSEPAWPHDRPWPSRCRHPIGNEQLEGTHVATTPLVMLLTSFERWDTAARHMVEHLLRDLGVVPRGPGQEAVTRWQLQSYRKGAHEDLLNRTYGGVPAPVEAMLLPEYGGGGVENVANPDFYAVLRLLVEHGGIEGRGLARLLVRVDGEDEHLESLWQRALAELLAPEVAKLSQSGKDALLRRVVVDKAGLANWREGDSRLHEAYAERLPIKIGRLGLASIRMLVRAGANVNDDEPCHTAVDGMNSDRSKDPRTPLQEVVNEIVRSSCADGAACAATAHEDFWAGKCPYAGGVLADLAGFLEFLVADCGADPTVEPEAIDTLLSPLGGGSEHEGEIEQALLRAVCVLKRGEKPRKKRTRDSGQDKRCSTRTARSMFYSERSDRY</sequence>
<dbReference type="EMBL" id="KQ964255">
    <property type="protein sequence ID" value="KXJ89497.1"/>
    <property type="molecule type" value="Genomic_DNA"/>
</dbReference>
<gene>
    <name evidence="2" type="ORF">Micbo1qcDRAFT_12860</name>
</gene>
<accession>A0A136IX62</accession>
<evidence type="ECO:0000256" key="1">
    <source>
        <dbReference type="SAM" id="MobiDB-lite"/>
    </source>
</evidence>
<evidence type="ECO:0000313" key="3">
    <source>
        <dbReference type="Proteomes" id="UP000070501"/>
    </source>
</evidence>
<evidence type="ECO:0000313" key="2">
    <source>
        <dbReference type="EMBL" id="KXJ89497.1"/>
    </source>
</evidence>
<evidence type="ECO:0008006" key="4">
    <source>
        <dbReference type="Google" id="ProtNLM"/>
    </source>
</evidence>
<organism evidence="2 3">
    <name type="scientific">Microdochium bolleyi</name>
    <dbReference type="NCBI Taxonomy" id="196109"/>
    <lineage>
        <taxon>Eukaryota</taxon>
        <taxon>Fungi</taxon>
        <taxon>Dikarya</taxon>
        <taxon>Ascomycota</taxon>
        <taxon>Pezizomycotina</taxon>
        <taxon>Sordariomycetes</taxon>
        <taxon>Xylariomycetidae</taxon>
        <taxon>Xylariales</taxon>
        <taxon>Microdochiaceae</taxon>
        <taxon>Microdochium</taxon>
    </lineage>
</organism>
<reference evidence="3" key="1">
    <citation type="submission" date="2016-02" db="EMBL/GenBank/DDBJ databases">
        <title>Draft genome sequence of Microdochium bolleyi, a fungal endophyte of beachgrass.</title>
        <authorList>
            <consortium name="DOE Joint Genome Institute"/>
            <person name="David A.S."/>
            <person name="May G."/>
            <person name="Haridas S."/>
            <person name="Lim J."/>
            <person name="Wang M."/>
            <person name="Labutti K."/>
            <person name="Lipzen A."/>
            <person name="Barry K."/>
            <person name="Grigoriev I.V."/>
        </authorList>
    </citation>
    <scope>NUCLEOTIDE SEQUENCE [LARGE SCALE GENOMIC DNA]</scope>
    <source>
        <strain evidence="3">J235TASD1</strain>
    </source>
</reference>
<proteinExistence type="predicted"/>
<protein>
    <recommendedName>
        <fullName evidence="4">Ankyrin repeat-containing domain protein</fullName>
    </recommendedName>
</protein>
<dbReference type="OrthoDB" id="4508560at2759"/>
<keyword evidence="3" id="KW-1185">Reference proteome</keyword>
<feature type="region of interest" description="Disordered" evidence="1">
    <location>
        <begin position="548"/>
        <end position="579"/>
    </location>
</feature>
<dbReference type="STRING" id="196109.A0A136IX62"/>
<dbReference type="Proteomes" id="UP000070501">
    <property type="component" value="Unassembled WGS sequence"/>
</dbReference>